<organism evidence="1 2">
    <name type="scientific">Phialemonium thermophilum</name>
    <dbReference type="NCBI Taxonomy" id="223376"/>
    <lineage>
        <taxon>Eukaryota</taxon>
        <taxon>Fungi</taxon>
        <taxon>Dikarya</taxon>
        <taxon>Ascomycota</taxon>
        <taxon>Pezizomycotina</taxon>
        <taxon>Sordariomycetes</taxon>
        <taxon>Sordariomycetidae</taxon>
        <taxon>Cephalothecales</taxon>
        <taxon>Cephalothecaceae</taxon>
        <taxon>Phialemonium</taxon>
    </lineage>
</organism>
<reference evidence="1 2" key="1">
    <citation type="journal article" date="2024" name="Commun. Biol.">
        <title>Comparative genomic analysis of thermophilic fungi reveals convergent evolutionary adaptations and gene losses.</title>
        <authorList>
            <person name="Steindorff A.S."/>
            <person name="Aguilar-Pontes M.V."/>
            <person name="Robinson A.J."/>
            <person name="Andreopoulos B."/>
            <person name="LaButti K."/>
            <person name="Kuo A."/>
            <person name="Mondo S."/>
            <person name="Riley R."/>
            <person name="Otillar R."/>
            <person name="Haridas S."/>
            <person name="Lipzen A."/>
            <person name="Grimwood J."/>
            <person name="Schmutz J."/>
            <person name="Clum A."/>
            <person name="Reid I.D."/>
            <person name="Moisan M.C."/>
            <person name="Butler G."/>
            <person name="Nguyen T.T.M."/>
            <person name="Dewar K."/>
            <person name="Conant G."/>
            <person name="Drula E."/>
            <person name="Henrissat B."/>
            <person name="Hansel C."/>
            <person name="Singer S."/>
            <person name="Hutchinson M.I."/>
            <person name="de Vries R.P."/>
            <person name="Natvig D.O."/>
            <person name="Powell A.J."/>
            <person name="Tsang A."/>
            <person name="Grigoriev I.V."/>
        </authorList>
    </citation>
    <scope>NUCLEOTIDE SEQUENCE [LARGE SCALE GENOMIC DNA]</scope>
    <source>
        <strain evidence="1 2">ATCC 24622</strain>
    </source>
</reference>
<dbReference type="Proteomes" id="UP001586593">
    <property type="component" value="Unassembled WGS sequence"/>
</dbReference>
<proteinExistence type="predicted"/>
<accession>A0ABR3V6P8</accession>
<gene>
    <name evidence="1" type="ORF">VTK73DRAFT_4694</name>
</gene>
<evidence type="ECO:0000313" key="2">
    <source>
        <dbReference type="Proteomes" id="UP001586593"/>
    </source>
</evidence>
<protein>
    <submittedName>
        <fullName evidence="1">Uncharacterized protein</fullName>
    </submittedName>
</protein>
<name>A0ABR3V6P8_9PEZI</name>
<keyword evidence="2" id="KW-1185">Reference proteome</keyword>
<sequence>MPAGHCCCAACGGGGGGGSGCGDGGGAGICGCCHDAVLQEMEKPTGTRRACRWAPFLATLPRSEGRRDVEARHGKCPSRRDPLKRSYSLYNMLPPRHHYVSRAILIRHGRLISAALAVLLLDPRQPAFSFHTMRPSGRVRAVILCDPAKGRG</sequence>
<dbReference type="EMBL" id="JAZHXJ010002642">
    <property type="protein sequence ID" value="KAL1837443.1"/>
    <property type="molecule type" value="Genomic_DNA"/>
</dbReference>
<comment type="caution">
    <text evidence="1">The sequence shown here is derived from an EMBL/GenBank/DDBJ whole genome shotgun (WGS) entry which is preliminary data.</text>
</comment>
<evidence type="ECO:0000313" key="1">
    <source>
        <dbReference type="EMBL" id="KAL1837443.1"/>
    </source>
</evidence>